<evidence type="ECO:0000313" key="2">
    <source>
        <dbReference type="EMBL" id="QED42968.1"/>
    </source>
</evidence>
<evidence type="ECO:0000256" key="1">
    <source>
        <dbReference type="SAM" id="Phobius"/>
    </source>
</evidence>
<dbReference type="EMBL" id="MK231121">
    <property type="protein sequence ID" value="QED42968.1"/>
    <property type="molecule type" value="Genomic_RNA"/>
</dbReference>
<sequence length="524" mass="59867">MTKNSFQSLTHSLFLFRKVIPGSFDKEEMKKAYLNKMCSPQEPADENFLRFCKKEIKGMFRKGWDNSYRKRAARLIFSTSATVDSPARMGGARGKNENLRHVRRVALGFEEGVCSPVRIEVIPEGVKARLVTVSSEIQFALKPLHDLIYDHLSKNEWLLRGEAKPCSFREFTEREGEVFVSGDYVSATDNLKLDVYQTVLGSILGQGANIPSSVKDYAMRHSVSELYYEGSPCLGTQKRGQLMGNFLSFPILCLINYLAFIYAGGKGYPVRINGDDIVFRAPRWVKERWELSTRIAGLVIHKGKTMIDKQFFSLNSTLFRGTTKVRLVPFIRSKPLFKKAEKPCELAGKYGSLCPGFNGCLRRRLQCFFLRRNSKLIYLSQRSLIRGHGMRVPYSVLSECGLLARERFYLRAPSEEPLLIDPPDKASSPRVEGFQSMVISGLPSEEKKLWRMESKAFGLACRLYAQCPVVFPTFRENLQRGTSPYLKPNLRLLGKLKKWVKYGHWYRDPPPQGRKSDGREKERA</sequence>
<protein>
    <submittedName>
        <fullName evidence="2">Putative RdRp</fullName>
    </submittedName>
</protein>
<organism evidence="2">
    <name type="scientific">Podosphaera ourmiavirus B</name>
    <dbReference type="NCBI Taxonomy" id="2592714"/>
    <lineage>
        <taxon>Viruses</taxon>
        <taxon>Riboviria</taxon>
        <taxon>Orthornavirae</taxon>
        <taxon>Lenarviricota</taxon>
        <taxon>Miaviricetes</taxon>
        <taxon>Ourlivirales</taxon>
        <taxon>Botourmiaviridae</taxon>
        <taxon>Ourmiavirus</taxon>
    </lineage>
</organism>
<proteinExistence type="predicted"/>
<keyword evidence="1" id="KW-1133">Transmembrane helix</keyword>
<keyword evidence="1" id="KW-0472">Membrane</keyword>
<accession>A0A7G3KFY3</accession>
<keyword evidence="1" id="KW-0812">Transmembrane</keyword>
<feature type="transmembrane region" description="Helical" evidence="1">
    <location>
        <begin position="242"/>
        <end position="263"/>
    </location>
</feature>
<reference evidence="2" key="1">
    <citation type="submission" date="2018-11" db="EMBL/GenBank/DDBJ databases">
        <authorList>
            <person name="Jo Y."/>
            <person name="Cho W.K."/>
        </authorList>
    </citation>
    <scope>NUCLEOTIDE SEQUENCE</scope>
    <source>
        <strain evidence="2">Won</strain>
    </source>
</reference>
<name>A0A7G3KFY3_9VIRU</name>